<dbReference type="Proteomes" id="UP000095143">
    <property type="component" value="Unassembled WGS sequence"/>
</dbReference>
<sequence>MNYEMPAIIPPGVNVDVHMKIANEQWNRDPATGAFMSWFYYKVRNRSPWDYKQQNPAWEDFGNFHYGAVGTAGQLSEQLLLRAAGYAQKQAKIQKIDHNWGYWFWLPPYGDDPKDQKWIKMGILYAKSKGY</sequence>
<organism evidence="2 3">
    <name type="scientific">Pseudomonas graminis</name>
    <dbReference type="NCBI Taxonomy" id="158627"/>
    <lineage>
        <taxon>Bacteria</taxon>
        <taxon>Pseudomonadati</taxon>
        <taxon>Pseudomonadota</taxon>
        <taxon>Gammaproteobacteria</taxon>
        <taxon>Pseudomonadales</taxon>
        <taxon>Pseudomonadaceae</taxon>
        <taxon>Pseudomonas</taxon>
    </lineage>
</organism>
<name>A0A1C2DVJ9_9PSED</name>
<comment type="caution">
    <text evidence="2">The sequence shown here is derived from an EMBL/GenBank/DDBJ whole genome shotgun (WGS) entry which is preliminary data.</text>
</comment>
<reference evidence="2 3" key="1">
    <citation type="submission" date="2016-08" db="EMBL/GenBank/DDBJ databases">
        <title>Whole genome sequence of Pseudomonas graminis strain UASWS1507, a potential biological control agent for agriculture.</title>
        <authorList>
            <person name="Crovadore J."/>
            <person name="Calmin G."/>
            <person name="Chablais R."/>
            <person name="Cochard B."/>
            <person name="Lefort F."/>
        </authorList>
    </citation>
    <scope>NUCLEOTIDE SEQUENCE [LARGE SCALE GENOMIC DNA]</scope>
    <source>
        <strain evidence="2 3">UASWS1507</strain>
    </source>
</reference>
<protein>
    <submittedName>
        <fullName evidence="2">Bacteriocin</fullName>
    </submittedName>
</protein>
<accession>A0A1C2DVJ9</accession>
<dbReference type="OrthoDB" id="6964328at2"/>
<evidence type="ECO:0000313" key="2">
    <source>
        <dbReference type="EMBL" id="OCX18646.1"/>
    </source>
</evidence>
<dbReference type="Pfam" id="PF15607">
    <property type="entry name" value="Ntox44"/>
    <property type="match status" value="1"/>
</dbReference>
<evidence type="ECO:0000259" key="1">
    <source>
        <dbReference type="Pfam" id="PF15607"/>
    </source>
</evidence>
<proteinExistence type="predicted"/>
<dbReference type="InterPro" id="IPR028946">
    <property type="entry name" value="Ntox44"/>
</dbReference>
<dbReference type="RefSeq" id="WP_065990216.1">
    <property type="nucleotide sequence ID" value="NZ_MDEN01000064.1"/>
</dbReference>
<feature type="domain" description="Bacterial toxin 44" evidence="1">
    <location>
        <begin position="43"/>
        <end position="125"/>
    </location>
</feature>
<evidence type="ECO:0000313" key="3">
    <source>
        <dbReference type="Proteomes" id="UP000095143"/>
    </source>
</evidence>
<gene>
    <name evidence="2" type="ORF">BBI10_16690</name>
</gene>
<dbReference type="AlphaFoldDB" id="A0A1C2DVJ9"/>
<dbReference type="EMBL" id="MDEN01000064">
    <property type="protein sequence ID" value="OCX18646.1"/>
    <property type="molecule type" value="Genomic_DNA"/>
</dbReference>